<keyword evidence="11 15" id="KW-0675">Receptor</keyword>
<evidence type="ECO:0000256" key="7">
    <source>
        <dbReference type="ARBA" id="ARBA00022737"/>
    </source>
</evidence>
<accession>A0A482I902</accession>
<keyword evidence="13" id="KW-0395">Inflammatory response</keyword>
<keyword evidence="12" id="KW-0325">Glycoprotein</keyword>
<dbReference type="GO" id="GO:0045087">
    <property type="term" value="P:innate immune response"/>
    <property type="evidence" value="ECO:0007669"/>
    <property type="project" value="UniProtKB-KW"/>
</dbReference>
<keyword evidence="5" id="KW-0812">Transmembrane</keyword>
<dbReference type="InterPro" id="IPR026906">
    <property type="entry name" value="LRR_5"/>
</dbReference>
<evidence type="ECO:0000256" key="2">
    <source>
        <dbReference type="ARBA" id="ARBA00009634"/>
    </source>
</evidence>
<dbReference type="Gene3D" id="3.80.10.10">
    <property type="entry name" value="Ribonuclease Inhibitor"/>
    <property type="match status" value="4"/>
</dbReference>
<dbReference type="SMART" id="SM00369">
    <property type="entry name" value="LRR_TYP"/>
    <property type="match status" value="19"/>
</dbReference>
<dbReference type="GO" id="GO:0006954">
    <property type="term" value="P:inflammatory response"/>
    <property type="evidence" value="ECO:0007669"/>
    <property type="project" value="UniProtKB-KW"/>
</dbReference>
<keyword evidence="6" id="KW-0732">Signal</keyword>
<dbReference type="Gene3D" id="3.40.50.10140">
    <property type="entry name" value="Toll/interleukin-1 receptor homology (TIR) domain"/>
    <property type="match status" value="1"/>
</dbReference>
<dbReference type="AlphaFoldDB" id="A0A482I902"/>
<gene>
    <name evidence="15" type="primary">TLR22b</name>
</gene>
<evidence type="ECO:0000256" key="10">
    <source>
        <dbReference type="ARBA" id="ARBA00023136"/>
    </source>
</evidence>
<evidence type="ECO:0000256" key="4">
    <source>
        <dbReference type="ARBA" id="ARBA00022614"/>
    </source>
</evidence>
<dbReference type="SUPFAM" id="SSF52200">
    <property type="entry name" value="Toll/Interleukin receptor TIR domain"/>
    <property type="match status" value="1"/>
</dbReference>
<dbReference type="FunFam" id="3.80.10.10:FF:001164">
    <property type="entry name" value="GH01279p"/>
    <property type="match status" value="1"/>
</dbReference>
<dbReference type="SMART" id="SM00255">
    <property type="entry name" value="TIR"/>
    <property type="match status" value="1"/>
</dbReference>
<protein>
    <submittedName>
        <fullName evidence="15">Toll-like receptor 22b</fullName>
    </submittedName>
</protein>
<dbReference type="InterPro" id="IPR000157">
    <property type="entry name" value="TIR_dom"/>
</dbReference>
<keyword evidence="9" id="KW-1133">Transmembrane helix</keyword>
<comment type="subcellular location">
    <subcellularLocation>
        <location evidence="1">Membrane</location>
        <topology evidence="1">Single-pass membrane protein</topology>
    </subcellularLocation>
</comment>
<keyword evidence="10" id="KW-0472">Membrane</keyword>
<feature type="domain" description="TIR" evidence="14">
    <location>
        <begin position="782"/>
        <end position="898"/>
    </location>
</feature>
<evidence type="ECO:0000256" key="12">
    <source>
        <dbReference type="ARBA" id="ARBA00023180"/>
    </source>
</evidence>
<dbReference type="SUPFAM" id="SSF52058">
    <property type="entry name" value="L domain-like"/>
    <property type="match status" value="2"/>
</dbReference>
<dbReference type="PANTHER" id="PTHR24365">
    <property type="entry name" value="TOLL-LIKE RECEPTOR"/>
    <property type="match status" value="1"/>
</dbReference>
<evidence type="ECO:0000256" key="5">
    <source>
        <dbReference type="ARBA" id="ARBA00022692"/>
    </source>
</evidence>
<keyword evidence="3" id="KW-0399">Innate immunity</keyword>
<reference evidence="15" key="1">
    <citation type="submission" date="2018-08" db="EMBL/GenBank/DDBJ databases">
        <authorList>
            <person name="Qiu H."/>
        </authorList>
    </citation>
    <scope>NUCLEOTIDE SEQUENCE</scope>
</reference>
<keyword evidence="4" id="KW-0433">Leucine-rich repeat</keyword>
<dbReference type="PANTHER" id="PTHR24365:SF522">
    <property type="entry name" value="LOW QUALITY PROTEIN: TOLL-LIKE RECEPTOR 13-RELATED"/>
    <property type="match status" value="1"/>
</dbReference>
<dbReference type="GO" id="GO:0007165">
    <property type="term" value="P:signal transduction"/>
    <property type="evidence" value="ECO:0007669"/>
    <property type="project" value="InterPro"/>
</dbReference>
<dbReference type="InterPro" id="IPR003591">
    <property type="entry name" value="Leu-rich_rpt_typical-subtyp"/>
</dbReference>
<dbReference type="Pfam" id="PF13855">
    <property type="entry name" value="LRR_8"/>
    <property type="match status" value="3"/>
</dbReference>
<evidence type="ECO:0000256" key="3">
    <source>
        <dbReference type="ARBA" id="ARBA00022588"/>
    </source>
</evidence>
<dbReference type="Pfam" id="PF13676">
    <property type="entry name" value="TIR_2"/>
    <property type="match status" value="1"/>
</dbReference>
<name>A0A482I902_BOLPE</name>
<dbReference type="EMBL" id="MH744542">
    <property type="protein sequence ID" value="QBP05243.1"/>
    <property type="molecule type" value="mRNA"/>
</dbReference>
<evidence type="ECO:0000256" key="6">
    <source>
        <dbReference type="ARBA" id="ARBA00022729"/>
    </source>
</evidence>
<evidence type="ECO:0000256" key="13">
    <source>
        <dbReference type="ARBA" id="ARBA00023198"/>
    </source>
</evidence>
<dbReference type="InterPro" id="IPR001611">
    <property type="entry name" value="Leu-rich_rpt"/>
</dbReference>
<evidence type="ECO:0000256" key="9">
    <source>
        <dbReference type="ARBA" id="ARBA00022989"/>
    </source>
</evidence>
<evidence type="ECO:0000256" key="11">
    <source>
        <dbReference type="ARBA" id="ARBA00023170"/>
    </source>
</evidence>
<keyword evidence="7" id="KW-0677">Repeat</keyword>
<evidence type="ECO:0000256" key="8">
    <source>
        <dbReference type="ARBA" id="ARBA00022859"/>
    </source>
</evidence>
<dbReference type="PROSITE" id="PS50104">
    <property type="entry name" value="TIR"/>
    <property type="match status" value="1"/>
</dbReference>
<comment type="similarity">
    <text evidence="2">Belongs to the Toll-like receptor family.</text>
</comment>
<dbReference type="GO" id="GO:0005886">
    <property type="term" value="C:plasma membrane"/>
    <property type="evidence" value="ECO:0007669"/>
    <property type="project" value="TreeGrafter"/>
</dbReference>
<dbReference type="PROSITE" id="PS51450">
    <property type="entry name" value="LRR"/>
    <property type="match status" value="2"/>
</dbReference>
<proteinExistence type="evidence at transcript level"/>
<evidence type="ECO:0000259" key="14">
    <source>
        <dbReference type="PROSITE" id="PS50104"/>
    </source>
</evidence>
<dbReference type="FunFam" id="3.80.10.10:FF:000770">
    <property type="entry name" value="Uncharacterized protein"/>
    <property type="match status" value="1"/>
</dbReference>
<dbReference type="SMART" id="SM00365">
    <property type="entry name" value="LRR_SD22"/>
    <property type="match status" value="9"/>
</dbReference>
<evidence type="ECO:0000256" key="1">
    <source>
        <dbReference type="ARBA" id="ARBA00004167"/>
    </source>
</evidence>
<organism evidence="15">
    <name type="scientific">Boleophthalmus pectinirostris</name>
    <name type="common">Great blue-spotted mudskipper</name>
    <name type="synonym">Gobius pectinirostris</name>
    <dbReference type="NCBI Taxonomy" id="150288"/>
    <lineage>
        <taxon>Eukaryota</taxon>
        <taxon>Metazoa</taxon>
        <taxon>Chordata</taxon>
        <taxon>Craniata</taxon>
        <taxon>Vertebrata</taxon>
        <taxon>Euteleostomi</taxon>
        <taxon>Actinopterygii</taxon>
        <taxon>Neopterygii</taxon>
        <taxon>Teleostei</taxon>
        <taxon>Neoteleostei</taxon>
        <taxon>Acanthomorphata</taxon>
        <taxon>Gobiaria</taxon>
        <taxon>Gobiiformes</taxon>
        <taxon>Gobioidei</taxon>
        <taxon>Gobiidae</taxon>
        <taxon>Oxudercinae</taxon>
        <taxon>Boleophthalmus</taxon>
    </lineage>
</organism>
<dbReference type="InterPro" id="IPR035897">
    <property type="entry name" value="Toll_tir_struct_dom_sf"/>
</dbReference>
<evidence type="ECO:0000313" key="15">
    <source>
        <dbReference type="EMBL" id="QBP05243.1"/>
    </source>
</evidence>
<reference evidence="15" key="2">
    <citation type="journal article" date="2019" name="Front. Immunol.">
        <title>Paralogues From the Expanded Tlr11 Gene Family in Mudskipper (Boleophthalmus pectinirostris) Are Under Positive Selection and Respond Differently to LPS/Poly(I:C) Challenge.</title>
        <authorList>
            <person name="Qiu H.T."/>
            <person name="Fernandes J.M."/>
            <person name="Hong W.S."/>
            <person name="Wu H.X."/>
            <person name="Zhang Y.T."/>
            <person name="Huang S."/>
            <person name="Liu D.T."/>
            <person name="Yu H."/>
            <person name="Wang Q."/>
            <person name="You X.X."/>
            <person name="Chen S.X."/>
        </authorList>
    </citation>
    <scope>NUCLEOTIDE SEQUENCE</scope>
</reference>
<dbReference type="GO" id="GO:0038023">
    <property type="term" value="F:signaling receptor activity"/>
    <property type="evidence" value="ECO:0007669"/>
    <property type="project" value="TreeGrafter"/>
</dbReference>
<dbReference type="Pfam" id="PF13306">
    <property type="entry name" value="LRR_5"/>
    <property type="match status" value="1"/>
</dbReference>
<dbReference type="InterPro" id="IPR032675">
    <property type="entry name" value="LRR_dom_sf"/>
</dbReference>
<keyword evidence="8" id="KW-0391">Immunity</keyword>
<sequence>MSVERALHFLLLGLGFGLGVGAFSLQNCYLLDGKAMCSSHKLNEIPADLPPSVLSIDLSSNNISNVRLSDFARFPNVTSVNLKENAISYVGKRAFSELTSLKRLSLSRNRIEILTDEMFYGLSKLKELYVNSNRVRIVEMNAFRPLRNLAVLALSHNKLRAVAQVHLQHLPLLNLLFIQNCSITTFRSRDLTNASTRIKTLDLSENPLEKFEVSADVFPQLTELNVGNRTVKSNLTFTVQNRSLLSHVTSLDISGARLASVDDWTRLFSAFNSSVTFLNLGKMRFKPEILLNLSCSLSNLRQLQIQSNSLIIGPNLFRLCGGVTKLDLGRNNIKKVKDGSFSVFRRLQSLILSSNSLQKVPSATRNLKSLRELDLSFNHIKTIGCRDFTGLENLKGLNLQKNKITALSNCSFLKMNKLEDLNLQENSITELGSAFQSHLPNLKSLFLARNKITAITRGEFSGLNSLKKLFLAQNQIRVLYKGCFSGLANLEKLHLKKNFLKNTAFNCLCFGDLLNLQSLNLENNHFKLLTKSHFLGPPFQNLTRLESLKISGCSITGNKILPSDFLQGLTNLQLFSCNKWEIGNFSANFFQHTPRLSSLDISSNSLYDLSSELFAPIPNLKKLKISNANLRSLDFLITANLTNLTSLSVENNGLSVIGEDIIRSVPSLLEFDLKRNSFACDCENAFLIKWIINDNRTQVRDAHSFVCSYRPEQKNSKLLQFNVQSCLVHVDFLCFICTSCLTALTLVVSFVFHFSRFHLSYAYYLFLAWLFDSRNRQKRAESLYDAFVSYNSRDEAWVCEELVPRLEQEQGWRLCLHHRDFLPGKPIVENIAEAVYRSRKTICVVSRWYLQSEWCSKELQLARYRLSTDLTCHPAQSPHLHLLPLTPQSKISPGLVLV</sequence>